<dbReference type="OrthoDB" id="7840639at2759"/>
<feature type="signal peptide" evidence="5">
    <location>
        <begin position="1"/>
        <end position="17"/>
    </location>
</feature>
<dbReference type="InParanoid" id="A0A7E5VHB7"/>
<dbReference type="KEGG" id="tnl:113493816"/>
<dbReference type="PROSITE" id="PS50240">
    <property type="entry name" value="TRYPSIN_DOM"/>
    <property type="match status" value="1"/>
</dbReference>
<feature type="domain" description="Peptidase S1" evidence="6">
    <location>
        <begin position="14"/>
        <end position="225"/>
    </location>
</feature>
<dbReference type="PANTHER" id="PTHR24276:SF98">
    <property type="entry name" value="FI18310P1-RELATED"/>
    <property type="match status" value="1"/>
</dbReference>
<evidence type="ECO:0000256" key="5">
    <source>
        <dbReference type="SAM" id="SignalP"/>
    </source>
</evidence>
<dbReference type="InterPro" id="IPR009003">
    <property type="entry name" value="Peptidase_S1_PA"/>
</dbReference>
<dbReference type="SMART" id="SM00020">
    <property type="entry name" value="Tryp_SPc"/>
    <property type="match status" value="1"/>
</dbReference>
<dbReference type="GO" id="GO:0006508">
    <property type="term" value="P:proteolysis"/>
    <property type="evidence" value="ECO:0007669"/>
    <property type="project" value="UniProtKB-KW"/>
</dbReference>
<keyword evidence="4" id="KW-1015">Disulfide bond</keyword>
<protein>
    <submittedName>
        <fullName evidence="8">Brachyurin-like</fullName>
    </submittedName>
</protein>
<dbReference type="GeneID" id="113493816"/>
<keyword evidence="1" id="KW-0645">Protease</keyword>
<name>A0A7E5VHB7_TRINI</name>
<dbReference type="InterPro" id="IPR001254">
    <property type="entry name" value="Trypsin_dom"/>
</dbReference>
<gene>
    <name evidence="8" type="primary">LOC113493816</name>
</gene>
<dbReference type="GO" id="GO:0004252">
    <property type="term" value="F:serine-type endopeptidase activity"/>
    <property type="evidence" value="ECO:0007669"/>
    <property type="project" value="InterPro"/>
</dbReference>
<keyword evidence="3" id="KW-0720">Serine protease</keyword>
<feature type="chain" id="PRO_5028819454" evidence="5">
    <location>
        <begin position="18"/>
        <end position="245"/>
    </location>
</feature>
<dbReference type="RefSeq" id="XP_026727644.1">
    <property type="nucleotide sequence ID" value="XM_026871843.1"/>
</dbReference>
<dbReference type="InterPro" id="IPR050430">
    <property type="entry name" value="Peptidase_S1"/>
</dbReference>
<dbReference type="SUPFAM" id="SSF50494">
    <property type="entry name" value="Trypsin-like serine proteases"/>
    <property type="match status" value="1"/>
</dbReference>
<dbReference type="Pfam" id="PF00089">
    <property type="entry name" value="Trypsin"/>
    <property type="match status" value="1"/>
</dbReference>
<proteinExistence type="predicted"/>
<evidence type="ECO:0000256" key="3">
    <source>
        <dbReference type="ARBA" id="ARBA00022825"/>
    </source>
</evidence>
<sequence length="245" mass="24993">MKGFAFVLLCALVAVQGRSTAVQSASRELATLGENPYVVHLRLAVSTSGLLKTCAASVISPSWVLTAASCLEDNRYVWIRFGAVNVANPTLVFEAGNAGVRVLNNLGLYTANNRAVDFSQAATIAPVALSEAGVSDSGKLCVFGANSEGGPGELLSCATVGLEAQEDGSVIISSDDVSATEFDLGAAIVSDGVQVGVVTGAGSDDNAGVATSVEDYLSWIQETTGVNSNSLAMPEVAPSAVKFVN</sequence>
<dbReference type="Gene3D" id="2.40.10.10">
    <property type="entry name" value="Trypsin-like serine proteases"/>
    <property type="match status" value="2"/>
</dbReference>
<accession>A0A7E5VHB7</accession>
<evidence type="ECO:0000256" key="2">
    <source>
        <dbReference type="ARBA" id="ARBA00022801"/>
    </source>
</evidence>
<evidence type="ECO:0000313" key="7">
    <source>
        <dbReference type="Proteomes" id="UP000322000"/>
    </source>
</evidence>
<dbReference type="PANTHER" id="PTHR24276">
    <property type="entry name" value="POLYSERASE-RELATED"/>
    <property type="match status" value="1"/>
</dbReference>
<dbReference type="InterPro" id="IPR043504">
    <property type="entry name" value="Peptidase_S1_PA_chymotrypsin"/>
</dbReference>
<dbReference type="Proteomes" id="UP000322000">
    <property type="component" value="Chromosome 5"/>
</dbReference>
<evidence type="ECO:0000313" key="8">
    <source>
        <dbReference type="RefSeq" id="XP_026727644.1"/>
    </source>
</evidence>
<keyword evidence="5" id="KW-0732">Signal</keyword>
<organism evidence="7 8">
    <name type="scientific">Trichoplusia ni</name>
    <name type="common">Cabbage looper</name>
    <dbReference type="NCBI Taxonomy" id="7111"/>
    <lineage>
        <taxon>Eukaryota</taxon>
        <taxon>Metazoa</taxon>
        <taxon>Ecdysozoa</taxon>
        <taxon>Arthropoda</taxon>
        <taxon>Hexapoda</taxon>
        <taxon>Insecta</taxon>
        <taxon>Pterygota</taxon>
        <taxon>Neoptera</taxon>
        <taxon>Endopterygota</taxon>
        <taxon>Lepidoptera</taxon>
        <taxon>Glossata</taxon>
        <taxon>Ditrysia</taxon>
        <taxon>Noctuoidea</taxon>
        <taxon>Noctuidae</taxon>
        <taxon>Plusiinae</taxon>
        <taxon>Trichoplusia</taxon>
    </lineage>
</organism>
<dbReference type="AlphaFoldDB" id="A0A7E5VHB7"/>
<reference evidence="8" key="1">
    <citation type="submission" date="2025-08" db="UniProtKB">
        <authorList>
            <consortium name="RefSeq"/>
        </authorList>
    </citation>
    <scope>IDENTIFICATION</scope>
</reference>
<evidence type="ECO:0000256" key="1">
    <source>
        <dbReference type="ARBA" id="ARBA00022670"/>
    </source>
</evidence>
<evidence type="ECO:0000259" key="6">
    <source>
        <dbReference type="PROSITE" id="PS50240"/>
    </source>
</evidence>
<keyword evidence="7" id="KW-1185">Reference proteome</keyword>
<evidence type="ECO:0000256" key="4">
    <source>
        <dbReference type="ARBA" id="ARBA00023157"/>
    </source>
</evidence>
<keyword evidence="2" id="KW-0378">Hydrolase</keyword>